<evidence type="ECO:0000256" key="2">
    <source>
        <dbReference type="ARBA" id="ARBA00005040"/>
    </source>
</evidence>
<dbReference type="InterPro" id="IPR036388">
    <property type="entry name" value="WH-like_DNA-bd_sf"/>
</dbReference>
<evidence type="ECO:0000256" key="5">
    <source>
        <dbReference type="ARBA" id="ARBA00022490"/>
    </source>
</evidence>
<dbReference type="PANTHER" id="PTHR34471">
    <property type="entry name" value="ARGININE REPRESSOR"/>
    <property type="match status" value="1"/>
</dbReference>
<dbReference type="Pfam" id="PF01316">
    <property type="entry name" value="Arg_repressor"/>
    <property type="match status" value="1"/>
</dbReference>
<name>A0A0H3FKF3_RAHSY</name>
<dbReference type="Gene3D" id="3.30.1360.40">
    <property type="match status" value="1"/>
</dbReference>
<comment type="function">
    <text evidence="10">Regulates arginine biosynthesis genes.</text>
</comment>
<evidence type="ECO:0000256" key="3">
    <source>
        <dbReference type="ARBA" id="ARBA00008316"/>
    </source>
</evidence>
<dbReference type="HOGENOM" id="CLU_097103_2_1_6"/>
<dbReference type="AlphaFoldDB" id="A0A0H3FKF3"/>
<dbReference type="UniPathway" id="UPA00068"/>
<feature type="domain" description="Arginine repressor C-terminal" evidence="12">
    <location>
        <begin position="88"/>
        <end position="152"/>
    </location>
</feature>
<proteinExistence type="inferred from homology"/>
<dbReference type="GO" id="GO:0051259">
    <property type="term" value="P:protein complex oligomerization"/>
    <property type="evidence" value="ECO:0007669"/>
    <property type="project" value="InterPro"/>
</dbReference>
<feature type="domain" description="Arginine repressor DNA-binding" evidence="11">
    <location>
        <begin position="15"/>
        <end position="77"/>
    </location>
</feature>
<evidence type="ECO:0000259" key="12">
    <source>
        <dbReference type="Pfam" id="PF02863"/>
    </source>
</evidence>
<dbReference type="EMBL" id="CP002505">
    <property type="protein sequence ID" value="ADW75480.1"/>
    <property type="molecule type" value="Genomic_DNA"/>
</dbReference>
<dbReference type="GO" id="GO:0003700">
    <property type="term" value="F:DNA-binding transcription factor activity"/>
    <property type="evidence" value="ECO:0007669"/>
    <property type="project" value="UniProtKB-UniRule"/>
</dbReference>
<dbReference type="InterPro" id="IPR001669">
    <property type="entry name" value="Arg_repress"/>
</dbReference>
<dbReference type="GO" id="GO:0003677">
    <property type="term" value="F:DNA binding"/>
    <property type="evidence" value="ECO:0007669"/>
    <property type="project" value="UniProtKB-KW"/>
</dbReference>
<accession>A0A0H3FKF3</accession>
<dbReference type="InterPro" id="IPR036390">
    <property type="entry name" value="WH_DNA-bd_sf"/>
</dbReference>
<keyword evidence="16" id="KW-1185">Reference proteome</keyword>
<dbReference type="Proteomes" id="UP000007257">
    <property type="component" value="Chromosome"/>
</dbReference>
<evidence type="ECO:0000256" key="9">
    <source>
        <dbReference type="ARBA" id="ARBA00023163"/>
    </source>
</evidence>
<comment type="subcellular location">
    <subcellularLocation>
        <location evidence="1 10">Cytoplasm</location>
    </subcellularLocation>
</comment>
<dbReference type="GO" id="GO:0006526">
    <property type="term" value="P:L-arginine biosynthetic process"/>
    <property type="evidence" value="ECO:0007669"/>
    <property type="project" value="UniProtKB-UniPathway"/>
</dbReference>
<evidence type="ECO:0000313" key="14">
    <source>
        <dbReference type="EMBL" id="MFD3222099.1"/>
    </source>
</evidence>
<dbReference type="PANTHER" id="PTHR34471:SF1">
    <property type="entry name" value="ARGININE REPRESSOR"/>
    <property type="match status" value="1"/>
</dbReference>
<protein>
    <recommendedName>
        <fullName evidence="4 10">Arginine repressor</fullName>
    </recommendedName>
</protein>
<dbReference type="KEGG" id="rah:Rahaq_3891"/>
<evidence type="ECO:0000256" key="8">
    <source>
        <dbReference type="ARBA" id="ARBA00023125"/>
    </source>
</evidence>
<dbReference type="HAMAP" id="MF_00173">
    <property type="entry name" value="Arg_repressor"/>
    <property type="match status" value="1"/>
</dbReference>
<comment type="pathway">
    <text evidence="2 10">Amino-acid biosynthesis; L-arginine biosynthesis [regulation].</text>
</comment>
<dbReference type="OrthoDB" id="6504145at2"/>
<evidence type="ECO:0000256" key="4">
    <source>
        <dbReference type="ARBA" id="ARBA00021148"/>
    </source>
</evidence>
<evidence type="ECO:0000313" key="13">
    <source>
        <dbReference type="EMBL" id="ADW75480.1"/>
    </source>
</evidence>
<evidence type="ECO:0000259" key="11">
    <source>
        <dbReference type="Pfam" id="PF01316"/>
    </source>
</evidence>
<dbReference type="SUPFAM" id="SSF46785">
    <property type="entry name" value="Winged helix' DNA-binding domain"/>
    <property type="match status" value="1"/>
</dbReference>
<dbReference type="GO" id="GO:1900079">
    <property type="term" value="P:regulation of arginine biosynthetic process"/>
    <property type="evidence" value="ECO:0007669"/>
    <property type="project" value="UniProtKB-UniRule"/>
</dbReference>
<keyword evidence="8 10" id="KW-0238">DNA-binding</keyword>
<dbReference type="PRINTS" id="PR01467">
    <property type="entry name" value="ARGREPRESSOR"/>
</dbReference>
<dbReference type="SUPFAM" id="SSF55252">
    <property type="entry name" value="C-terminal domain of arginine repressor"/>
    <property type="match status" value="1"/>
</dbReference>
<evidence type="ECO:0000256" key="10">
    <source>
        <dbReference type="HAMAP-Rule" id="MF_00173"/>
    </source>
</evidence>
<dbReference type="GeneID" id="95419811"/>
<reference evidence="13 15" key="2">
    <citation type="journal article" date="2012" name="J. Bacteriol.">
        <title>Complete Genome Sequence of Rahnella sp. Strain Y9602, a Gammaproteobacterium Isolate from Metal- and Radionuclide-Contaminated Soil.</title>
        <authorList>
            <person name="Martinez R.J."/>
            <person name="Bruce D."/>
            <person name="Detter C."/>
            <person name="Goodwin L.A."/>
            <person name="Han J."/>
            <person name="Han C.S."/>
            <person name="Held B."/>
            <person name="Land M.L."/>
            <person name="Mikhailova N."/>
            <person name="Nolan M."/>
            <person name="Pennacchio L."/>
            <person name="Pitluck S."/>
            <person name="Tapia R."/>
            <person name="Woyke T."/>
            <person name="Sobecky P.A."/>
        </authorList>
    </citation>
    <scope>NUCLEOTIDE SEQUENCE [LARGE SCALE GENOMIC DNA]</scope>
    <source>
        <strain evidence="13 15">Y9602</strain>
    </source>
</reference>
<keyword evidence="6 10" id="KW-0055">Arginine biosynthesis</keyword>
<evidence type="ECO:0000313" key="15">
    <source>
        <dbReference type="Proteomes" id="UP000007257"/>
    </source>
</evidence>
<comment type="similarity">
    <text evidence="3 10">Belongs to the ArgR family.</text>
</comment>
<dbReference type="RefSeq" id="WP_013577169.1">
    <property type="nucleotide sequence ID" value="NC_015061.1"/>
</dbReference>
<dbReference type="GO" id="GO:0005737">
    <property type="term" value="C:cytoplasm"/>
    <property type="evidence" value="ECO:0007669"/>
    <property type="project" value="UniProtKB-SubCell"/>
</dbReference>
<reference evidence="15" key="1">
    <citation type="submission" date="2011-01" db="EMBL/GenBank/DDBJ databases">
        <title>Complete sequence of chromosome of Rahnella sp. Y9602.</title>
        <authorList>
            <consortium name="US DOE Joint Genome Institute"/>
            <person name="Lucas S."/>
            <person name="Copeland A."/>
            <person name="Lapidus A."/>
            <person name="Cheng J.-F."/>
            <person name="Goodwin L."/>
            <person name="Pitluck S."/>
            <person name="Lu M."/>
            <person name="Detter J.C."/>
            <person name="Han C."/>
            <person name="Tapia R."/>
            <person name="Land M."/>
            <person name="Hauser L."/>
            <person name="Kyrpides N."/>
            <person name="Ivanova N."/>
            <person name="Ovchinnikova G."/>
            <person name="Pagani I."/>
            <person name="Sobecky P.A."/>
            <person name="Martinez R.J."/>
            <person name="Woyke T."/>
        </authorList>
    </citation>
    <scope>NUCLEOTIDE SEQUENCE [LARGE SCALE GENOMIC DNA]</scope>
    <source>
        <strain evidence="15">Y9602</strain>
    </source>
</reference>
<dbReference type="Gene3D" id="1.10.10.10">
    <property type="entry name" value="Winged helix-like DNA-binding domain superfamily/Winged helix DNA-binding domain"/>
    <property type="match status" value="1"/>
</dbReference>
<keyword evidence="5 10" id="KW-0963">Cytoplasm</keyword>
<dbReference type="Proteomes" id="UP001598201">
    <property type="component" value="Unassembled WGS sequence"/>
</dbReference>
<sequence length="168" mass="18967">MKRTLSTLEKEHQQLILCHQLIASRSFSSQEELRVEFQRAGYRNIGQSTISQLLKILGVVKVQNAKGKKIYALNEQSQLIPDALRPVSEMVTDVDHNPQFVVVHVMPGYGRAVGRIIDQHRLPEVLGVIASSTSVLVAPREMTELDRVCRIIRRILAIKENHGSNRLP</sequence>
<evidence type="ECO:0000256" key="7">
    <source>
        <dbReference type="ARBA" id="ARBA00023015"/>
    </source>
</evidence>
<reference evidence="14 16" key="3">
    <citation type="submission" date="2024-09" db="EMBL/GenBank/DDBJ databases">
        <title>Genomes of Rahnella.</title>
        <authorList>
            <person name="Mnguni F.C."/>
            <person name="Shin G.Y."/>
            <person name="Coutinho T."/>
        </authorList>
    </citation>
    <scope>NUCLEOTIDE SEQUENCE [LARGE SCALE GENOMIC DNA]</scope>
    <source>
        <strain evidence="14 16">20WA0057</strain>
    </source>
</reference>
<dbReference type="InterPro" id="IPR036251">
    <property type="entry name" value="Arg_repress_C_sf"/>
</dbReference>
<keyword evidence="9 10" id="KW-0804">Transcription</keyword>
<organism evidence="13 15">
    <name type="scientific">Rahnella sp. (strain Y9602)</name>
    <dbReference type="NCBI Taxonomy" id="2703885"/>
    <lineage>
        <taxon>Bacteria</taxon>
        <taxon>Pseudomonadati</taxon>
        <taxon>Pseudomonadota</taxon>
        <taxon>Gammaproteobacteria</taxon>
        <taxon>Enterobacterales</taxon>
        <taxon>Yersiniaceae</taxon>
        <taxon>Rahnella</taxon>
    </lineage>
</organism>
<dbReference type="eggNOG" id="COG1438">
    <property type="taxonomic scope" value="Bacteria"/>
</dbReference>
<evidence type="ECO:0000256" key="1">
    <source>
        <dbReference type="ARBA" id="ARBA00004496"/>
    </source>
</evidence>
<dbReference type="InterPro" id="IPR020900">
    <property type="entry name" value="Arg_repress_DNA-bd"/>
</dbReference>
<dbReference type="EMBL" id="JBHUCJ010000001">
    <property type="protein sequence ID" value="MFD3222099.1"/>
    <property type="molecule type" value="Genomic_DNA"/>
</dbReference>
<keyword evidence="10" id="KW-0678">Repressor</keyword>
<evidence type="ECO:0000313" key="16">
    <source>
        <dbReference type="Proteomes" id="UP001598201"/>
    </source>
</evidence>
<gene>
    <name evidence="10" type="primary">argR</name>
    <name evidence="13" type="ordered locus">Rahaq_3891</name>
    <name evidence="14" type="ORF">ACFPK4_00995</name>
</gene>
<evidence type="ECO:0000256" key="6">
    <source>
        <dbReference type="ARBA" id="ARBA00022571"/>
    </source>
</evidence>
<dbReference type="GO" id="GO:0034618">
    <property type="term" value="F:arginine binding"/>
    <property type="evidence" value="ECO:0007669"/>
    <property type="project" value="InterPro"/>
</dbReference>
<dbReference type="InterPro" id="IPR020899">
    <property type="entry name" value="Arg_repress_C"/>
</dbReference>
<keyword evidence="10" id="KW-0028">Amino-acid biosynthesis</keyword>
<dbReference type="Pfam" id="PF02863">
    <property type="entry name" value="Arg_repressor_C"/>
    <property type="match status" value="1"/>
</dbReference>
<keyword evidence="7 10" id="KW-0805">Transcription regulation</keyword>